<keyword evidence="7" id="KW-0791">Threonine biosynthesis</keyword>
<dbReference type="Gene3D" id="3.30.70.890">
    <property type="entry name" value="GHMP kinase, C-terminal domain"/>
    <property type="match status" value="1"/>
</dbReference>
<evidence type="ECO:0000259" key="17">
    <source>
        <dbReference type="Pfam" id="PF08544"/>
    </source>
</evidence>
<proteinExistence type="inferred from homology"/>
<dbReference type="InterPro" id="IPR006204">
    <property type="entry name" value="GHMP_kinase_N_dom"/>
</dbReference>
<evidence type="ECO:0000256" key="3">
    <source>
        <dbReference type="ARBA" id="ARBA00012078"/>
    </source>
</evidence>
<evidence type="ECO:0000256" key="14">
    <source>
        <dbReference type="ARBA" id="ARBA00049913"/>
    </source>
</evidence>
<dbReference type="GO" id="GO:0016126">
    <property type="term" value="P:sterol biosynthetic process"/>
    <property type="evidence" value="ECO:0007669"/>
    <property type="project" value="UniProtKB-KW"/>
</dbReference>
<evidence type="ECO:0000256" key="8">
    <source>
        <dbReference type="ARBA" id="ARBA00022741"/>
    </source>
</evidence>
<dbReference type="InterPro" id="IPR013750">
    <property type="entry name" value="GHMP_kinase_C_dom"/>
</dbReference>
<evidence type="ECO:0000256" key="2">
    <source>
        <dbReference type="ARBA" id="ARBA00007370"/>
    </source>
</evidence>
<dbReference type="Pfam" id="PF08544">
    <property type="entry name" value="GHMP_kinases_C"/>
    <property type="match status" value="1"/>
</dbReference>
<comment type="similarity">
    <text evidence="2">Belongs to the GHMP kinase family. Homoserine kinase subfamily.</text>
</comment>
<dbReference type="SUPFAM" id="SSF54211">
    <property type="entry name" value="Ribosomal protein S5 domain 2-like"/>
    <property type="match status" value="1"/>
</dbReference>
<keyword evidence="12" id="KW-1207">Sterol metabolism</keyword>
<sequence length="357" mass="38681">MAAESFVIKTPCSSANIGPGFDVIGLALSMYLELHVTIDSSKDKSEHPLNCRVTYEGQGEDSGDISLDPEVNLITRVALYVLRCHDQRSFPTETHVHIKNPIPLGRGLGSSGAAVVAGVLLGKEVGHLDHLTPERLFDFCLMIERHPDNVGAALFGGFVGTYLKPLAPEDVARTEIPLSEVLPAPQGGIDTGIRPPEPPHGIGHHIKFPWAPEIKAVAIIPEFEVPTAKAREVLPSLYPRPDVTFNLQRIALLPVALGQSPPNPELIYLAMQDKLHQPYRQTLIPGLTEIVESMTPTTQPGLLGVCLSGAGPTILALATSNFEEIAERIISYFKKQNIVCNWKVLEPADGTTVTRAQ</sequence>
<keyword evidence="13" id="KW-0443">Lipid metabolism</keyword>
<evidence type="ECO:0000256" key="10">
    <source>
        <dbReference type="ARBA" id="ARBA00022840"/>
    </source>
</evidence>
<protein>
    <recommendedName>
        <fullName evidence="4">Homoserine kinase</fullName>
        <ecNumber evidence="3">2.7.1.39</ecNumber>
    </recommendedName>
</protein>
<dbReference type="PROSITE" id="PS00627">
    <property type="entry name" value="GHMP_KINASES_ATP"/>
    <property type="match status" value="1"/>
</dbReference>
<keyword evidence="11" id="KW-0752">Steroid biosynthesis</keyword>
<feature type="domain" description="GHMP kinase N-terminal" evidence="16">
    <location>
        <begin position="72"/>
        <end position="157"/>
    </location>
</feature>
<evidence type="ECO:0000256" key="6">
    <source>
        <dbReference type="ARBA" id="ARBA00022679"/>
    </source>
</evidence>
<dbReference type="InterPro" id="IPR006203">
    <property type="entry name" value="GHMP_knse_ATP-bd_CS"/>
</dbReference>
<dbReference type="InterPro" id="IPR000870">
    <property type="entry name" value="Homoserine_kinase"/>
</dbReference>
<dbReference type="PANTHER" id="PTHR20861:SF1">
    <property type="entry name" value="HOMOSERINE KINASE"/>
    <property type="match status" value="1"/>
</dbReference>
<evidence type="ECO:0000313" key="18">
    <source>
        <dbReference type="EMBL" id="KAK0626917.1"/>
    </source>
</evidence>
<keyword evidence="13" id="KW-0753">Steroid metabolism</keyword>
<dbReference type="PRINTS" id="PR00958">
    <property type="entry name" value="HOMSERKINASE"/>
</dbReference>
<evidence type="ECO:0000256" key="12">
    <source>
        <dbReference type="ARBA" id="ARBA00023166"/>
    </source>
</evidence>
<dbReference type="FunFam" id="3.30.230.10:FF:000068">
    <property type="entry name" value="Homoserine kinase"/>
    <property type="match status" value="1"/>
</dbReference>
<evidence type="ECO:0000256" key="4">
    <source>
        <dbReference type="ARBA" id="ARBA00017858"/>
    </source>
</evidence>
<dbReference type="AlphaFoldDB" id="A0AA40C6G6"/>
<evidence type="ECO:0000256" key="5">
    <source>
        <dbReference type="ARBA" id="ARBA00022605"/>
    </source>
</evidence>
<reference evidence="18" key="1">
    <citation type="submission" date="2023-06" db="EMBL/GenBank/DDBJ databases">
        <title>Genome-scale phylogeny and comparative genomics of the fungal order Sordariales.</title>
        <authorList>
            <consortium name="Lawrence Berkeley National Laboratory"/>
            <person name="Hensen N."/>
            <person name="Bonometti L."/>
            <person name="Westerberg I."/>
            <person name="Brannstrom I.O."/>
            <person name="Guillou S."/>
            <person name="Cros-Aarteil S."/>
            <person name="Calhoun S."/>
            <person name="Haridas S."/>
            <person name="Kuo A."/>
            <person name="Mondo S."/>
            <person name="Pangilinan J."/>
            <person name="Riley R."/>
            <person name="Labutti K."/>
            <person name="Andreopoulos B."/>
            <person name="Lipzen A."/>
            <person name="Chen C."/>
            <person name="Yanf M."/>
            <person name="Daum C."/>
            <person name="Ng V."/>
            <person name="Clum A."/>
            <person name="Steindorff A."/>
            <person name="Ohm R."/>
            <person name="Martin F."/>
            <person name="Silar P."/>
            <person name="Natvig D."/>
            <person name="Lalanne C."/>
            <person name="Gautier V."/>
            <person name="Ament-Velasquez S.L."/>
            <person name="Kruys A."/>
            <person name="Hutchinson M.I."/>
            <person name="Powell A.J."/>
            <person name="Barry K."/>
            <person name="Miller A.N."/>
            <person name="Grigoriev I.V."/>
            <person name="Debuchy R."/>
            <person name="Gladieux P."/>
            <person name="Thoren M.H."/>
            <person name="Johannesson H."/>
        </authorList>
    </citation>
    <scope>NUCLEOTIDE SEQUENCE</scope>
    <source>
        <strain evidence="18">CBS 606.72</strain>
    </source>
</reference>
<comment type="pathway">
    <text evidence="1">Amino-acid biosynthesis; L-threonine biosynthesis; L-threonine from L-aspartate: step 4/5.</text>
</comment>
<evidence type="ECO:0000256" key="15">
    <source>
        <dbReference type="ARBA" id="ARBA00054121"/>
    </source>
</evidence>
<feature type="domain" description="GHMP kinase C-terminal" evidence="17">
    <location>
        <begin position="270"/>
        <end position="334"/>
    </location>
</feature>
<dbReference type="SUPFAM" id="SSF55060">
    <property type="entry name" value="GHMP Kinase, C-terminal domain"/>
    <property type="match status" value="1"/>
</dbReference>
<dbReference type="InterPro" id="IPR020568">
    <property type="entry name" value="Ribosomal_Su5_D2-typ_SF"/>
</dbReference>
<evidence type="ECO:0000256" key="1">
    <source>
        <dbReference type="ARBA" id="ARBA00005015"/>
    </source>
</evidence>
<gene>
    <name evidence="18" type="ORF">B0T14DRAFT_422947</name>
</gene>
<dbReference type="InterPro" id="IPR014721">
    <property type="entry name" value="Ribsml_uS5_D2-typ_fold_subgr"/>
</dbReference>
<keyword evidence="8" id="KW-0547">Nucleotide-binding</keyword>
<dbReference type="Proteomes" id="UP001175000">
    <property type="component" value="Unassembled WGS sequence"/>
</dbReference>
<dbReference type="EC" id="2.7.1.39" evidence="3"/>
<dbReference type="PIRSF" id="PIRSF000676">
    <property type="entry name" value="Homoser_kin"/>
    <property type="match status" value="1"/>
</dbReference>
<dbReference type="GO" id="GO:0005524">
    <property type="term" value="F:ATP binding"/>
    <property type="evidence" value="ECO:0007669"/>
    <property type="project" value="UniProtKB-KW"/>
</dbReference>
<dbReference type="GO" id="GO:0009088">
    <property type="term" value="P:threonine biosynthetic process"/>
    <property type="evidence" value="ECO:0007669"/>
    <property type="project" value="UniProtKB-KW"/>
</dbReference>
<comment type="caution">
    <text evidence="18">The sequence shown here is derived from an EMBL/GenBank/DDBJ whole genome shotgun (WGS) entry which is preliminary data.</text>
</comment>
<evidence type="ECO:0000256" key="11">
    <source>
        <dbReference type="ARBA" id="ARBA00023011"/>
    </source>
</evidence>
<organism evidence="18 19">
    <name type="scientific">Immersiella caudata</name>
    <dbReference type="NCBI Taxonomy" id="314043"/>
    <lineage>
        <taxon>Eukaryota</taxon>
        <taxon>Fungi</taxon>
        <taxon>Dikarya</taxon>
        <taxon>Ascomycota</taxon>
        <taxon>Pezizomycotina</taxon>
        <taxon>Sordariomycetes</taxon>
        <taxon>Sordariomycetidae</taxon>
        <taxon>Sordariales</taxon>
        <taxon>Lasiosphaeriaceae</taxon>
        <taxon>Immersiella</taxon>
    </lineage>
</organism>
<dbReference type="GO" id="GO:0004413">
    <property type="term" value="F:homoserine kinase activity"/>
    <property type="evidence" value="ECO:0007669"/>
    <property type="project" value="UniProtKB-EC"/>
</dbReference>
<keyword evidence="10" id="KW-0067">ATP-binding</keyword>
<dbReference type="PANTHER" id="PTHR20861">
    <property type="entry name" value="HOMOSERINE/4-DIPHOSPHOCYTIDYL-2-C-METHYL-D-ERYTHRITOL KINASE"/>
    <property type="match status" value="1"/>
</dbReference>
<evidence type="ECO:0000313" key="19">
    <source>
        <dbReference type="Proteomes" id="UP001175000"/>
    </source>
</evidence>
<evidence type="ECO:0000256" key="13">
    <source>
        <dbReference type="ARBA" id="ARBA00023221"/>
    </source>
</evidence>
<accession>A0AA40C6G6</accession>
<keyword evidence="5" id="KW-0028">Amino-acid biosynthesis</keyword>
<dbReference type="HAMAP" id="MF_00384">
    <property type="entry name" value="Homoser_kinase"/>
    <property type="match status" value="1"/>
</dbReference>
<keyword evidence="9 18" id="KW-0418">Kinase</keyword>
<keyword evidence="11" id="KW-0444">Lipid biosynthesis</keyword>
<dbReference type="InterPro" id="IPR036554">
    <property type="entry name" value="GHMP_kinase_C_sf"/>
</dbReference>
<dbReference type="EMBL" id="JAULSU010000002">
    <property type="protein sequence ID" value="KAK0626917.1"/>
    <property type="molecule type" value="Genomic_DNA"/>
</dbReference>
<keyword evidence="6" id="KW-0808">Transferase</keyword>
<dbReference type="Pfam" id="PF00288">
    <property type="entry name" value="GHMP_kinases_N"/>
    <property type="match status" value="1"/>
</dbReference>
<dbReference type="Gene3D" id="3.30.230.10">
    <property type="match status" value="1"/>
</dbReference>
<evidence type="ECO:0000256" key="9">
    <source>
        <dbReference type="ARBA" id="ARBA00022777"/>
    </source>
</evidence>
<dbReference type="NCBIfam" id="TIGR00191">
    <property type="entry name" value="thrB"/>
    <property type="match status" value="1"/>
</dbReference>
<keyword evidence="11" id="KW-0756">Sterol biosynthesis</keyword>
<comment type="catalytic activity">
    <reaction evidence="14">
        <text>L-homoserine + ATP = O-phospho-L-homoserine + ADP + H(+)</text>
        <dbReference type="Rhea" id="RHEA:13985"/>
        <dbReference type="ChEBI" id="CHEBI:15378"/>
        <dbReference type="ChEBI" id="CHEBI:30616"/>
        <dbReference type="ChEBI" id="CHEBI:57476"/>
        <dbReference type="ChEBI" id="CHEBI:57590"/>
        <dbReference type="ChEBI" id="CHEBI:456216"/>
        <dbReference type="EC" id="2.7.1.39"/>
    </reaction>
    <physiologicalReaction direction="left-to-right" evidence="14">
        <dbReference type="Rhea" id="RHEA:13986"/>
    </physiologicalReaction>
</comment>
<evidence type="ECO:0000256" key="7">
    <source>
        <dbReference type="ARBA" id="ARBA00022697"/>
    </source>
</evidence>
<evidence type="ECO:0000259" key="16">
    <source>
        <dbReference type="Pfam" id="PF00288"/>
    </source>
</evidence>
<comment type="function">
    <text evidence="15">Commits homoserine to the threonine biosynthesis pathway by catalyzing its O-phosphorylation.</text>
</comment>
<name>A0AA40C6G6_9PEZI</name>
<keyword evidence="19" id="KW-1185">Reference proteome</keyword>